<organism evidence="4 5">
    <name type="scientific">Paeniglutamicibacter cryotolerans</name>
    <dbReference type="NCBI Taxonomy" id="670079"/>
    <lineage>
        <taxon>Bacteria</taxon>
        <taxon>Bacillati</taxon>
        <taxon>Actinomycetota</taxon>
        <taxon>Actinomycetes</taxon>
        <taxon>Micrococcales</taxon>
        <taxon>Micrococcaceae</taxon>
        <taxon>Paeniglutamicibacter</taxon>
    </lineage>
</organism>
<dbReference type="GO" id="GO:0009103">
    <property type="term" value="P:lipopolysaccharide biosynthetic process"/>
    <property type="evidence" value="ECO:0007669"/>
    <property type="project" value="TreeGrafter"/>
</dbReference>
<accession>A0A839QMC9</accession>
<feature type="domain" description="Acyltransferase 3" evidence="2">
    <location>
        <begin position="13"/>
        <end position="341"/>
    </location>
</feature>
<dbReference type="PANTHER" id="PTHR23028">
    <property type="entry name" value="ACETYLTRANSFERASE"/>
    <property type="match status" value="1"/>
</dbReference>
<keyword evidence="1" id="KW-0472">Membrane</keyword>
<keyword evidence="1" id="KW-0812">Transmembrane</keyword>
<dbReference type="GO" id="GO:0016747">
    <property type="term" value="F:acyltransferase activity, transferring groups other than amino-acyl groups"/>
    <property type="evidence" value="ECO:0007669"/>
    <property type="project" value="InterPro"/>
</dbReference>
<evidence type="ECO:0000256" key="1">
    <source>
        <dbReference type="SAM" id="Phobius"/>
    </source>
</evidence>
<feature type="transmembrane region" description="Helical" evidence="1">
    <location>
        <begin position="174"/>
        <end position="195"/>
    </location>
</feature>
<evidence type="ECO:0000313" key="4">
    <source>
        <dbReference type="EMBL" id="MBB2997399.1"/>
    </source>
</evidence>
<dbReference type="InterPro" id="IPR043968">
    <property type="entry name" value="SGNH"/>
</dbReference>
<feature type="transmembrane region" description="Helical" evidence="1">
    <location>
        <begin position="201"/>
        <end position="223"/>
    </location>
</feature>
<dbReference type="Pfam" id="PF19040">
    <property type="entry name" value="SGNH"/>
    <property type="match status" value="1"/>
</dbReference>
<gene>
    <name evidence="4" type="ORF">E9229_003646</name>
</gene>
<feature type="transmembrane region" description="Helical" evidence="1">
    <location>
        <begin position="235"/>
        <end position="254"/>
    </location>
</feature>
<dbReference type="PANTHER" id="PTHR23028:SF53">
    <property type="entry name" value="ACYL_TRANSF_3 DOMAIN-CONTAINING PROTEIN"/>
    <property type="match status" value="1"/>
</dbReference>
<feature type="domain" description="SGNH" evidence="3">
    <location>
        <begin position="452"/>
        <end position="677"/>
    </location>
</feature>
<dbReference type="InterPro" id="IPR050879">
    <property type="entry name" value="Acyltransferase_3"/>
</dbReference>
<evidence type="ECO:0000313" key="5">
    <source>
        <dbReference type="Proteomes" id="UP000523000"/>
    </source>
</evidence>
<dbReference type="EMBL" id="JACHVS010000002">
    <property type="protein sequence ID" value="MBB2997399.1"/>
    <property type="molecule type" value="Genomic_DNA"/>
</dbReference>
<feature type="transmembrane region" description="Helical" evidence="1">
    <location>
        <begin position="37"/>
        <end position="58"/>
    </location>
</feature>
<protein>
    <submittedName>
        <fullName evidence="4">Peptidoglycan/LPS O-acetylase OafA/YrhL</fullName>
    </submittedName>
</protein>
<sequence>MAKTVRDAVFRGDIQGLRALAVGLVVLYHLWPTHVTGGFIGVDVFFVISGFLITSHLVRNPPRSFKDVRVFWIRRVKRLLPASFLVLFATLVGILLLAPDTVWIDWSQQVLASTFYVQNWALAATSVDYLAADNAVSAVQHFWSLSVEEQFYLFWPLIIGILFFLAAKAKAVRVSIPLLGVAVILVLSLSYSIFYTSVDPGIAYFSTLTRGWELAAGGLLALLPKATGAFRGSTGAAAIGWFGLAAVVLAALAYDGSTPFPSYTAALPVVGTAAVIWVHAEGRWSPAWLLGSKPSRFLGDHSYSIYLWHWPLIVLLPFAVGRLAWPGKLGVISLSILLAMATKTFVEDRFRKKLDTSTMITGGRFLLVGSLSLGLLSGGFLYMADRAQSSQSDVLTMAREVRLEVGKNCFGGAAMVNNCPPSNGLGLVPTPLAAKTDKSQAYADGCWSEGDFSKRPICTYGNGPTKVALVGNSHAGHWLPTLQEIAKDRGWTISTFLASRCVATGIPTAFGTEAGTRGCLDYGQWVLDKTAHGQFDLIVSSDRLSLPVQGMTMAQSVKPAEKGHRDFLAKWSAGGTPIVVIRDNPFPGNTVPNIPDCIAGSRDPMADCSGTPKSWYQPDPVAAAAKALHDPDIHVVDMSGFFCTKNSCPPIIGSVIVYFDSSHITATYSRTLAPFLERKIEQVVGK</sequence>
<proteinExistence type="predicted"/>
<dbReference type="Pfam" id="PF01757">
    <property type="entry name" value="Acyl_transf_3"/>
    <property type="match status" value="1"/>
</dbReference>
<name>A0A839QMC9_9MICC</name>
<dbReference type="Proteomes" id="UP000523000">
    <property type="component" value="Unassembled WGS sequence"/>
</dbReference>
<dbReference type="InterPro" id="IPR002656">
    <property type="entry name" value="Acyl_transf_3_dom"/>
</dbReference>
<feature type="transmembrane region" description="Helical" evidence="1">
    <location>
        <begin position="151"/>
        <end position="167"/>
    </location>
</feature>
<keyword evidence="1" id="KW-1133">Transmembrane helix</keyword>
<reference evidence="4 5" key="1">
    <citation type="submission" date="2020-08" db="EMBL/GenBank/DDBJ databases">
        <title>Sequencing the genomes of 1000 actinobacteria strains.</title>
        <authorList>
            <person name="Klenk H.-P."/>
        </authorList>
    </citation>
    <scope>NUCLEOTIDE SEQUENCE [LARGE SCALE GENOMIC DNA]</scope>
    <source>
        <strain evidence="4 5">DSM 22826</strain>
    </source>
</reference>
<dbReference type="RefSeq" id="WP_183512945.1">
    <property type="nucleotide sequence ID" value="NZ_BAABGK010000018.1"/>
</dbReference>
<keyword evidence="5" id="KW-1185">Reference proteome</keyword>
<feature type="transmembrane region" description="Helical" evidence="1">
    <location>
        <begin position="325"/>
        <end position="345"/>
    </location>
</feature>
<dbReference type="GO" id="GO:0016020">
    <property type="term" value="C:membrane"/>
    <property type="evidence" value="ECO:0007669"/>
    <property type="project" value="TreeGrafter"/>
</dbReference>
<evidence type="ECO:0000259" key="2">
    <source>
        <dbReference type="Pfam" id="PF01757"/>
    </source>
</evidence>
<evidence type="ECO:0000259" key="3">
    <source>
        <dbReference type="Pfam" id="PF19040"/>
    </source>
</evidence>
<feature type="transmembrane region" description="Helical" evidence="1">
    <location>
        <begin position="79"/>
        <end position="98"/>
    </location>
</feature>
<dbReference type="AlphaFoldDB" id="A0A839QMC9"/>
<comment type="caution">
    <text evidence="4">The sequence shown here is derived from an EMBL/GenBank/DDBJ whole genome shotgun (WGS) entry which is preliminary data.</text>
</comment>
<feature type="transmembrane region" description="Helical" evidence="1">
    <location>
        <begin position="365"/>
        <end position="384"/>
    </location>
</feature>